<proteinExistence type="predicted"/>
<keyword evidence="2" id="KW-1185">Reference proteome</keyword>
<dbReference type="Proteomes" id="UP000271162">
    <property type="component" value="Unassembled WGS sequence"/>
</dbReference>
<reference evidence="3" key="1">
    <citation type="submission" date="2017-02" db="UniProtKB">
        <authorList>
            <consortium name="WormBaseParasite"/>
        </authorList>
    </citation>
    <scope>IDENTIFICATION</scope>
</reference>
<dbReference type="EMBL" id="UYSL01012111">
    <property type="protein sequence ID" value="VDL68844.1"/>
    <property type="molecule type" value="Genomic_DNA"/>
</dbReference>
<evidence type="ECO:0000313" key="2">
    <source>
        <dbReference type="Proteomes" id="UP000271162"/>
    </source>
</evidence>
<evidence type="ECO:0000313" key="3">
    <source>
        <dbReference type="WBParaSite" id="NBR_0000525601-mRNA-1"/>
    </source>
</evidence>
<reference evidence="1 2" key="2">
    <citation type="submission" date="2018-11" db="EMBL/GenBank/DDBJ databases">
        <authorList>
            <consortium name="Pathogen Informatics"/>
        </authorList>
    </citation>
    <scope>NUCLEOTIDE SEQUENCE [LARGE SCALE GENOMIC DNA]</scope>
</reference>
<accession>A0A0N4XRV4</accession>
<gene>
    <name evidence="1" type="ORF">NBR_LOCUS5255</name>
</gene>
<dbReference type="AlphaFoldDB" id="A0A0N4XRV4"/>
<dbReference type="WBParaSite" id="NBR_0000525601-mRNA-1">
    <property type="protein sequence ID" value="NBR_0000525601-mRNA-1"/>
    <property type="gene ID" value="NBR_0000525601"/>
</dbReference>
<sequence length="92" mass="10741">IKQVFRGEGHTFCERVDGLEEFCSIEPATPPPAITMPKELIDQLTRTCQLLKPRYHPRPYTYNRHTNQLSENVMELCKLAQYSMPNTLPFYP</sequence>
<protein>
    <submittedName>
        <fullName evidence="3">Mediator complex subunit 15</fullName>
    </submittedName>
</protein>
<evidence type="ECO:0000313" key="1">
    <source>
        <dbReference type="EMBL" id="VDL68844.1"/>
    </source>
</evidence>
<organism evidence="3">
    <name type="scientific">Nippostrongylus brasiliensis</name>
    <name type="common">Rat hookworm</name>
    <dbReference type="NCBI Taxonomy" id="27835"/>
    <lineage>
        <taxon>Eukaryota</taxon>
        <taxon>Metazoa</taxon>
        <taxon>Ecdysozoa</taxon>
        <taxon>Nematoda</taxon>
        <taxon>Chromadorea</taxon>
        <taxon>Rhabditida</taxon>
        <taxon>Rhabditina</taxon>
        <taxon>Rhabditomorpha</taxon>
        <taxon>Strongyloidea</taxon>
        <taxon>Heligmosomidae</taxon>
        <taxon>Nippostrongylus</taxon>
    </lineage>
</organism>
<name>A0A0N4XRV4_NIPBR</name>